<evidence type="ECO:0000313" key="1">
    <source>
        <dbReference type="EMBL" id="KAI3777577.1"/>
    </source>
</evidence>
<proteinExistence type="predicted"/>
<evidence type="ECO:0000313" key="2">
    <source>
        <dbReference type="Proteomes" id="UP001056120"/>
    </source>
</evidence>
<dbReference type="Proteomes" id="UP001056120">
    <property type="component" value="Linkage Group LG15"/>
</dbReference>
<reference evidence="2" key="1">
    <citation type="journal article" date="2022" name="Mol. Ecol. Resour.">
        <title>The genomes of chicory, endive, great burdock and yacon provide insights into Asteraceae palaeo-polyploidization history and plant inulin production.</title>
        <authorList>
            <person name="Fan W."/>
            <person name="Wang S."/>
            <person name="Wang H."/>
            <person name="Wang A."/>
            <person name="Jiang F."/>
            <person name="Liu H."/>
            <person name="Zhao H."/>
            <person name="Xu D."/>
            <person name="Zhang Y."/>
        </authorList>
    </citation>
    <scope>NUCLEOTIDE SEQUENCE [LARGE SCALE GENOMIC DNA]</scope>
    <source>
        <strain evidence="2">cv. Yunnan</strain>
    </source>
</reference>
<organism evidence="1 2">
    <name type="scientific">Smallanthus sonchifolius</name>
    <dbReference type="NCBI Taxonomy" id="185202"/>
    <lineage>
        <taxon>Eukaryota</taxon>
        <taxon>Viridiplantae</taxon>
        <taxon>Streptophyta</taxon>
        <taxon>Embryophyta</taxon>
        <taxon>Tracheophyta</taxon>
        <taxon>Spermatophyta</taxon>
        <taxon>Magnoliopsida</taxon>
        <taxon>eudicotyledons</taxon>
        <taxon>Gunneridae</taxon>
        <taxon>Pentapetalae</taxon>
        <taxon>asterids</taxon>
        <taxon>campanulids</taxon>
        <taxon>Asterales</taxon>
        <taxon>Asteraceae</taxon>
        <taxon>Asteroideae</taxon>
        <taxon>Heliantheae alliance</taxon>
        <taxon>Millerieae</taxon>
        <taxon>Smallanthus</taxon>
    </lineage>
</organism>
<name>A0ACB9G2F1_9ASTR</name>
<comment type="caution">
    <text evidence="1">The sequence shown here is derived from an EMBL/GenBank/DDBJ whole genome shotgun (WGS) entry which is preliminary data.</text>
</comment>
<gene>
    <name evidence="1" type="ORF">L1987_47377</name>
</gene>
<accession>A0ACB9G2F1</accession>
<keyword evidence="2" id="KW-1185">Reference proteome</keyword>
<sequence>MNEIFDYKQIWFASNFTNGDHYSSPSLETPSTSQTSITGDAAGKSRHTTSTTNTVKISQSPQHFTMALVKPSSNKQSSAREFKHRILTCLNKLSDRDTHSAAASELESIAKTLDHDLISPFLSSISATDSSDKSPVRKQCVRLISTLSEAHGDALSSYLSKLLSAVVRRLRDSDTAVRSACVAATASIASHVTKPPFTSVAKPLVDALVTEQELNAQIGAALCLAAAVDGAPDPEPVYMRKMLARIERLLKCDSFKAKAALLTVLGSVIGVGAASSSVIVTNLVSILVEFLAKSEDWSARKAAAEALEKLAIVERNLLSELKAPCLKTFEAKKFDKVKIVRETMNQMIKAWKAIPDVPEEVLTPPESQSSSKAAKVASDGNPPRTPQVTKKRTAPNGVSTATATRRNSLENIKKTGPAMFRKLDRKKHATNATIHPESPLSVDDNHLNDNFARPETNRAVLKEIVDEEVLESEYYSTRLSTTVVESNISEHIRKNHKDSEELSLIRNHLVQIETRQSNLFDLLQKFTRSSETGMRSLETRVHGLELTLDEISFDLARSTGRLSHPETAQTLCCKLPGAGFLTSKLRKKTETQHSNHMTGKNMNLESCNPEKRGFRRQEGGSGLIKNPLAVVHRNHHGISEI</sequence>
<dbReference type="EMBL" id="CM042032">
    <property type="protein sequence ID" value="KAI3777577.1"/>
    <property type="molecule type" value="Genomic_DNA"/>
</dbReference>
<reference evidence="1 2" key="2">
    <citation type="journal article" date="2022" name="Mol. Ecol. Resour.">
        <title>The genomes of chicory, endive, great burdock and yacon provide insights into Asteraceae paleo-polyploidization history and plant inulin production.</title>
        <authorList>
            <person name="Fan W."/>
            <person name="Wang S."/>
            <person name="Wang H."/>
            <person name="Wang A."/>
            <person name="Jiang F."/>
            <person name="Liu H."/>
            <person name="Zhao H."/>
            <person name="Xu D."/>
            <person name="Zhang Y."/>
        </authorList>
    </citation>
    <scope>NUCLEOTIDE SEQUENCE [LARGE SCALE GENOMIC DNA]</scope>
    <source>
        <strain evidence="2">cv. Yunnan</strain>
        <tissue evidence="1">Leaves</tissue>
    </source>
</reference>
<protein>
    <submittedName>
        <fullName evidence="1">Uncharacterized protein</fullName>
    </submittedName>
</protein>